<evidence type="ECO:0000313" key="2">
    <source>
        <dbReference type="Proteomes" id="UP001156613"/>
    </source>
</evidence>
<gene>
    <name evidence="1" type="ORF">GCM10010937_06530</name>
</gene>
<name>A0ABQ5WFC5_GLUJA</name>
<dbReference type="Proteomes" id="UP001156613">
    <property type="component" value="Unassembled WGS sequence"/>
</dbReference>
<organism evidence="1 2">
    <name type="scientific">Gluconobacter japonicus</name>
    <dbReference type="NCBI Taxonomy" id="376620"/>
    <lineage>
        <taxon>Bacteria</taxon>
        <taxon>Pseudomonadati</taxon>
        <taxon>Pseudomonadota</taxon>
        <taxon>Alphaproteobacteria</taxon>
        <taxon>Acetobacterales</taxon>
        <taxon>Acetobacteraceae</taxon>
        <taxon>Gluconobacter</taxon>
    </lineage>
</organism>
<accession>A0ABQ5WFC5</accession>
<protein>
    <submittedName>
        <fullName evidence="1">Uncharacterized protein</fullName>
    </submittedName>
</protein>
<evidence type="ECO:0000313" key="1">
    <source>
        <dbReference type="EMBL" id="GLQ58850.1"/>
    </source>
</evidence>
<keyword evidence="2" id="KW-1185">Reference proteome</keyword>
<comment type="caution">
    <text evidence="1">The sequence shown here is derived from an EMBL/GenBank/DDBJ whole genome shotgun (WGS) entry which is preliminary data.</text>
</comment>
<sequence length="169" mass="19180">MTPEQEIQDRFHAVRAIYENARGRSNCPWDLLDRKVQALSILVSRTINADWANRAPAKKQAEYTRTLVELDNAADEFTRWRDMPAQELANASVKATMPPEAPPAQPAERARILLDSLHQRGIRLEVGSKGRISARPARLLTDQDKQSLIALKAFVAALWKERNDVWVVE</sequence>
<reference evidence="2" key="1">
    <citation type="journal article" date="2019" name="Int. J. Syst. Evol. Microbiol.">
        <title>The Global Catalogue of Microorganisms (GCM) 10K type strain sequencing project: providing services to taxonomists for standard genome sequencing and annotation.</title>
        <authorList>
            <consortium name="The Broad Institute Genomics Platform"/>
            <consortium name="The Broad Institute Genome Sequencing Center for Infectious Disease"/>
            <person name="Wu L."/>
            <person name="Ma J."/>
        </authorList>
    </citation>
    <scope>NUCLEOTIDE SEQUENCE [LARGE SCALE GENOMIC DNA]</scope>
    <source>
        <strain evidence="2">NBRC 3271</strain>
    </source>
</reference>
<dbReference type="EMBL" id="BSNT01000017">
    <property type="protein sequence ID" value="GLQ58850.1"/>
    <property type="molecule type" value="Genomic_DNA"/>
</dbReference>
<proteinExistence type="predicted"/>